<reference evidence="5 6" key="1">
    <citation type="submission" date="2019-03" db="EMBL/GenBank/DDBJ databases">
        <title>Nitrincola sp. nov. isolated from an Indian soda lake.</title>
        <authorList>
            <person name="Joshi A."/>
            <person name="Thite S.V."/>
            <person name="Joseph N."/>
            <person name="Dhotre D."/>
            <person name="Moorthy M."/>
            <person name="Shouche Y.S."/>
        </authorList>
    </citation>
    <scope>NUCLEOTIDE SEQUENCE [LARGE SCALE GENOMIC DNA]</scope>
    <source>
        <strain evidence="5 6">MEB193</strain>
    </source>
</reference>
<feature type="binding site" evidence="4">
    <location>
        <position position="98"/>
    </location>
    <ligand>
        <name>substrate</name>
    </ligand>
</feature>
<dbReference type="Gene3D" id="3.40.1410.10">
    <property type="entry name" value="Chorismate lyase-like"/>
    <property type="match status" value="1"/>
</dbReference>
<comment type="subcellular location">
    <subcellularLocation>
        <location evidence="4">Cytoplasm</location>
    </subcellularLocation>
</comment>
<dbReference type="EMBL" id="SMRS01000009">
    <property type="protein sequence ID" value="KAA0873732.1"/>
    <property type="molecule type" value="Genomic_DNA"/>
</dbReference>
<dbReference type="RefSeq" id="WP_149391691.1">
    <property type="nucleotide sequence ID" value="NZ_SMRS01000009.1"/>
</dbReference>
<name>A0A5A9VZJ0_9GAMM</name>
<evidence type="ECO:0000256" key="1">
    <source>
        <dbReference type="ARBA" id="ARBA00022490"/>
    </source>
</evidence>
<dbReference type="GO" id="GO:0005829">
    <property type="term" value="C:cytosol"/>
    <property type="evidence" value="ECO:0007669"/>
    <property type="project" value="TreeGrafter"/>
</dbReference>
<comment type="pathway">
    <text evidence="4">Cofactor biosynthesis; ubiquinone biosynthesis.</text>
</comment>
<feature type="binding site" evidence="4">
    <location>
        <position position="136"/>
    </location>
    <ligand>
        <name>substrate</name>
    </ligand>
</feature>
<keyword evidence="3 4" id="KW-0456">Lyase</keyword>
<dbReference type="GO" id="GO:0006744">
    <property type="term" value="P:ubiquinone biosynthetic process"/>
    <property type="evidence" value="ECO:0007669"/>
    <property type="project" value="UniProtKB-UniRule"/>
</dbReference>
<keyword evidence="2 4" id="KW-0831">Ubiquinone biosynthesis</keyword>
<keyword evidence="1 4" id="KW-0963">Cytoplasm</keyword>
<keyword evidence="6" id="KW-1185">Reference proteome</keyword>
<comment type="catalytic activity">
    <reaction evidence="4">
        <text>chorismate = 4-hydroxybenzoate + pyruvate</text>
        <dbReference type="Rhea" id="RHEA:16505"/>
        <dbReference type="ChEBI" id="CHEBI:15361"/>
        <dbReference type="ChEBI" id="CHEBI:17879"/>
        <dbReference type="ChEBI" id="CHEBI:29748"/>
        <dbReference type="EC" id="4.1.3.40"/>
    </reaction>
</comment>
<comment type="caution">
    <text evidence="4">Lacks conserved residue(s) required for the propagation of feature annotation.</text>
</comment>
<dbReference type="PANTHER" id="PTHR38683:SF1">
    <property type="entry name" value="CHORISMATE PYRUVATE-LYASE"/>
    <property type="match status" value="1"/>
</dbReference>
<dbReference type="SUPFAM" id="SSF64288">
    <property type="entry name" value="Chorismate lyase-like"/>
    <property type="match status" value="1"/>
</dbReference>
<dbReference type="PANTHER" id="PTHR38683">
    <property type="entry name" value="CHORISMATE PYRUVATE-LYASE"/>
    <property type="match status" value="1"/>
</dbReference>
<accession>A0A5A9VZJ0</accession>
<dbReference type="InterPro" id="IPR028978">
    <property type="entry name" value="Chorismate_lyase_/UTRA_dom_sf"/>
</dbReference>
<dbReference type="UniPathway" id="UPA00232"/>
<keyword evidence="4" id="KW-0670">Pyruvate</keyword>
<dbReference type="HAMAP" id="MF_01632">
    <property type="entry name" value="UbiC"/>
    <property type="match status" value="1"/>
</dbReference>
<gene>
    <name evidence="4" type="primary">ubiC</name>
    <name evidence="5" type="ORF">E1H14_11820</name>
</gene>
<comment type="function">
    <text evidence="4">Removes the pyruvyl group from chorismate, with concomitant aromatization of the ring, to provide 4-hydroxybenzoate (4HB) for the ubiquinone pathway.</text>
</comment>
<evidence type="ECO:0000256" key="4">
    <source>
        <dbReference type="HAMAP-Rule" id="MF_01632"/>
    </source>
</evidence>
<dbReference type="InterPro" id="IPR007440">
    <property type="entry name" value="Chorismate--pyruvate_lyase"/>
</dbReference>
<dbReference type="AlphaFoldDB" id="A0A5A9VZJ0"/>
<evidence type="ECO:0000256" key="2">
    <source>
        <dbReference type="ARBA" id="ARBA00022688"/>
    </source>
</evidence>
<dbReference type="EC" id="4.1.3.40" evidence="4"/>
<dbReference type="Proteomes" id="UP000325302">
    <property type="component" value="Unassembled WGS sequence"/>
</dbReference>
<evidence type="ECO:0000256" key="3">
    <source>
        <dbReference type="ARBA" id="ARBA00023239"/>
    </source>
</evidence>
<evidence type="ECO:0000313" key="5">
    <source>
        <dbReference type="EMBL" id="KAA0873732.1"/>
    </source>
</evidence>
<comment type="caution">
    <text evidence="5">The sequence shown here is derived from an EMBL/GenBank/DDBJ whole genome shotgun (WGS) entry which is preliminary data.</text>
</comment>
<sequence length="194" mass="23110">MLHWVDLLVELIFTRIMSARTALLNSFQRQHWRSAKRRQPLPAHWRPWLTDRGSLTRRLVQASQHSFSVERLRQGWQTMRPSEQICLQQPAHHWALIREVMLRGHQQDWVFARSIIPRNTLRGRHRALRSLGNQSLGSWLFSDPSIQRGDLEICRLEDQHSVYWARRSIFRLEGQPLLVIEVFLPSLRRVEYPG</sequence>
<feature type="binding site" evidence="4">
    <location>
        <position position="181"/>
    </location>
    <ligand>
        <name>substrate</name>
    </ligand>
</feature>
<dbReference type="GO" id="GO:0042866">
    <property type="term" value="P:pyruvate biosynthetic process"/>
    <property type="evidence" value="ECO:0007669"/>
    <property type="project" value="UniProtKB-UniRule"/>
</dbReference>
<comment type="similarity">
    <text evidence="4">Belongs to the UbiC family.</text>
</comment>
<dbReference type="OrthoDB" id="9789493at2"/>
<protein>
    <recommendedName>
        <fullName evidence="4">Probable chorismate pyruvate-lyase</fullName>
        <shortName evidence="4">CL</shortName>
        <shortName evidence="4">CPL</shortName>
        <ecNumber evidence="4">4.1.3.40</ecNumber>
    </recommendedName>
</protein>
<dbReference type="Pfam" id="PF04345">
    <property type="entry name" value="Chor_lyase"/>
    <property type="match status" value="1"/>
</dbReference>
<evidence type="ECO:0000313" key="6">
    <source>
        <dbReference type="Proteomes" id="UP000325302"/>
    </source>
</evidence>
<organism evidence="5 6">
    <name type="scientific">Nitrincola tapanii</name>
    <dbReference type="NCBI Taxonomy" id="1708751"/>
    <lineage>
        <taxon>Bacteria</taxon>
        <taxon>Pseudomonadati</taxon>
        <taxon>Pseudomonadota</taxon>
        <taxon>Gammaproteobacteria</taxon>
        <taxon>Oceanospirillales</taxon>
        <taxon>Oceanospirillaceae</taxon>
        <taxon>Nitrincola</taxon>
    </lineage>
</organism>
<proteinExistence type="inferred from homology"/>
<dbReference type="GO" id="GO:0008813">
    <property type="term" value="F:chorismate lyase activity"/>
    <property type="evidence" value="ECO:0007669"/>
    <property type="project" value="UniProtKB-UniRule"/>
</dbReference>